<proteinExistence type="predicted"/>
<gene>
    <name evidence="1" type="ORF">BN1211_4298</name>
</gene>
<dbReference type="Proteomes" id="UP000038830">
    <property type="component" value="Unassembled WGS sequence"/>
</dbReference>
<evidence type="ECO:0000313" key="2">
    <source>
        <dbReference type="Proteomes" id="UP000038830"/>
    </source>
</evidence>
<sequence>MTFSRDVVSVSAGVSVLTRMVSTDRLGTGYSTLPSDYGTTTVDSSIDPESRTLAVSAYITTVAGGSNTILRTTLVETCITCESGETDGNGPTTASVLYETLSPSSNAASAFSRSATSSSMTLPVTSSTAVSAYLSSFSTDHTSVCGGSFCSTSLVDEGDVSKSTDIYTLTTSCVPSTSGVVAGSDIITNTAPSETAIDVSGDGNSETGLSASSSRRIMLTYVDGSTNTRTASGDAEMTTSTITYMSSRGTGEVFVSDDSTITDSSCIQTVSQIDSVTDADTLIGESVSQTESILDTAASFLEVSDSTYRTDSSLTLSTTTRDTWTLGSMSLIEQTTVSGDLSESTGNNLESNTTVETSISEGSGGFLLTTSYIDSGTIHNLRLNGLALAILEIVALL</sequence>
<accession>A0A0H5C664</accession>
<dbReference type="EMBL" id="CDQK01000004">
    <property type="protein sequence ID" value="CEP23655.1"/>
    <property type="molecule type" value="Genomic_DNA"/>
</dbReference>
<reference evidence="2" key="1">
    <citation type="journal article" date="2015" name="J. Biotechnol.">
        <title>The structure of the Cyberlindnera jadinii genome and its relation to Candida utilis analyzed by the occurrence of single nucleotide polymorphisms.</title>
        <authorList>
            <person name="Rupp O."/>
            <person name="Brinkrolf K."/>
            <person name="Buerth C."/>
            <person name="Kunigo M."/>
            <person name="Schneider J."/>
            <person name="Jaenicke S."/>
            <person name="Goesmann A."/>
            <person name="Puehler A."/>
            <person name="Jaeger K.-E."/>
            <person name="Ernst J.F."/>
        </authorList>
    </citation>
    <scope>NUCLEOTIDE SEQUENCE [LARGE SCALE GENOMIC DNA]</scope>
    <source>
        <strain evidence="2">ATCC 18201 / CBS 1600 / BCRC 20928 / JCM 3617 / NBRC 0987 / NRRL Y-1542</strain>
    </source>
</reference>
<dbReference type="AlphaFoldDB" id="A0A0H5C664"/>
<evidence type="ECO:0000313" key="1">
    <source>
        <dbReference type="EMBL" id="CEP23655.1"/>
    </source>
</evidence>
<name>A0A0H5C664_CYBJN</name>
<organism evidence="1 2">
    <name type="scientific">Cyberlindnera jadinii (strain ATCC 18201 / CBS 1600 / BCRC 20928 / JCM 3617 / NBRC 0987 / NRRL Y-1542)</name>
    <name type="common">Torula yeast</name>
    <name type="synonym">Candida utilis</name>
    <dbReference type="NCBI Taxonomy" id="983966"/>
    <lineage>
        <taxon>Eukaryota</taxon>
        <taxon>Fungi</taxon>
        <taxon>Dikarya</taxon>
        <taxon>Ascomycota</taxon>
        <taxon>Saccharomycotina</taxon>
        <taxon>Saccharomycetes</taxon>
        <taxon>Phaffomycetales</taxon>
        <taxon>Phaffomycetaceae</taxon>
        <taxon>Cyberlindnera</taxon>
    </lineage>
</organism>
<protein>
    <submittedName>
        <fullName evidence="1">Uncharacterized protein</fullName>
    </submittedName>
</protein>